<organism evidence="2 3">
    <name type="scientific">Candidatus Purcelliella pentastirinorum</name>
    <dbReference type="NCBI Taxonomy" id="472834"/>
    <lineage>
        <taxon>Bacteria</taxon>
        <taxon>Pseudomonadati</taxon>
        <taxon>Pseudomonadota</taxon>
        <taxon>Gammaproteobacteria</taxon>
        <taxon>Enterobacterales</taxon>
        <taxon>Enterobacteriaceae</taxon>
        <taxon>Candidatus Purcelliella</taxon>
    </lineage>
</organism>
<keyword evidence="1" id="KW-0812">Transmembrane</keyword>
<dbReference type="OrthoDB" id="9801052at2"/>
<dbReference type="SUPFAM" id="SSF53383">
    <property type="entry name" value="PLP-dependent transferases"/>
    <property type="match status" value="1"/>
</dbReference>
<proteinExistence type="predicted"/>
<keyword evidence="1" id="KW-0472">Membrane</keyword>
<evidence type="ECO:0000313" key="3">
    <source>
        <dbReference type="Proteomes" id="UP000256856"/>
    </source>
</evidence>
<keyword evidence="1" id="KW-1133">Transmembrane helix</keyword>
<dbReference type="Pfam" id="PF00202">
    <property type="entry name" value="Aminotran_3"/>
    <property type="match status" value="1"/>
</dbReference>
<dbReference type="KEGG" id="ppet:C9I82_304"/>
<evidence type="ECO:0000313" key="2">
    <source>
        <dbReference type="EMBL" id="AXN02269.1"/>
    </source>
</evidence>
<dbReference type="Gene3D" id="3.40.640.10">
    <property type="entry name" value="Type I PLP-dependent aspartate aminotransferase-like (Major domain)"/>
    <property type="match status" value="1"/>
</dbReference>
<keyword evidence="2" id="KW-0032">Aminotransferase</keyword>
<dbReference type="EMBL" id="CP028374">
    <property type="protein sequence ID" value="AXN02269.1"/>
    <property type="molecule type" value="Genomic_DNA"/>
</dbReference>
<dbReference type="AlphaFoldDB" id="A0A346DZW4"/>
<evidence type="ECO:0000256" key="1">
    <source>
        <dbReference type="SAM" id="Phobius"/>
    </source>
</evidence>
<sequence>MNFYHPKYLYKLKLLCNKYEIFLIYNKIYTGFSRTNKFFVFEYFNIVFLCIGKVIIADIMILAVTINSSYN</sequence>
<dbReference type="GO" id="GO:0030170">
    <property type="term" value="F:pyridoxal phosphate binding"/>
    <property type="evidence" value="ECO:0007669"/>
    <property type="project" value="InterPro"/>
</dbReference>
<reference evidence="2 3" key="1">
    <citation type="submission" date="2018-03" db="EMBL/GenBank/DDBJ databases">
        <title>A parallel universe: an anciently diverged bacterial symbiosis in a Hawaiian planthopper (Hemiptera: Cixiidae) reveals rearranged nutritional responsibilities.</title>
        <authorList>
            <person name="Bennett G."/>
            <person name="Mao M."/>
        </authorList>
    </citation>
    <scope>NUCLEOTIDE SEQUENCE [LARGE SCALE GENOMIC DNA]</scope>
    <source>
        <strain evidence="2 3">OLIH</strain>
    </source>
</reference>
<accession>A0A346DZW4</accession>
<dbReference type="RefSeq" id="WP_115956097.1">
    <property type="nucleotide sequence ID" value="NZ_CP028374.1"/>
</dbReference>
<protein>
    <submittedName>
        <fullName evidence="2">Adenosylmethionine-8-amino-7-oxononanoate aminotransferase</fullName>
    </submittedName>
</protein>
<dbReference type="InterPro" id="IPR005814">
    <property type="entry name" value="Aminotrans_3"/>
</dbReference>
<gene>
    <name evidence="2" type="ORF">C9I82_304</name>
</gene>
<feature type="transmembrane region" description="Helical" evidence="1">
    <location>
        <begin position="43"/>
        <end position="66"/>
    </location>
</feature>
<keyword evidence="2" id="KW-0808">Transferase</keyword>
<name>A0A346DZW4_9ENTR</name>
<dbReference type="InterPro" id="IPR015424">
    <property type="entry name" value="PyrdxlP-dep_Trfase"/>
</dbReference>
<keyword evidence="3" id="KW-1185">Reference proteome</keyword>
<dbReference type="Proteomes" id="UP000256856">
    <property type="component" value="Chromosome"/>
</dbReference>
<dbReference type="InterPro" id="IPR015421">
    <property type="entry name" value="PyrdxlP-dep_Trfase_major"/>
</dbReference>
<dbReference type="GO" id="GO:0008483">
    <property type="term" value="F:transaminase activity"/>
    <property type="evidence" value="ECO:0007669"/>
    <property type="project" value="UniProtKB-KW"/>
</dbReference>